<evidence type="ECO:0000256" key="1">
    <source>
        <dbReference type="ARBA" id="ARBA00022679"/>
    </source>
</evidence>
<dbReference type="SUPFAM" id="SSF53756">
    <property type="entry name" value="UDP-Glycosyltransferase/glycogen phosphorylase"/>
    <property type="match status" value="1"/>
</dbReference>
<protein>
    <submittedName>
        <fullName evidence="3">Glycosyltransferase</fullName>
    </submittedName>
</protein>
<dbReference type="OrthoDB" id="502646at2"/>
<dbReference type="Pfam" id="PF00534">
    <property type="entry name" value="Glycos_transf_1"/>
    <property type="match status" value="1"/>
</dbReference>
<dbReference type="PANTHER" id="PTHR46401:SF2">
    <property type="entry name" value="GLYCOSYLTRANSFERASE WBBK-RELATED"/>
    <property type="match status" value="1"/>
</dbReference>
<dbReference type="EMBL" id="CP061813">
    <property type="protein sequence ID" value="QOD62075.1"/>
    <property type="molecule type" value="Genomic_DNA"/>
</dbReference>
<feature type="domain" description="Glycosyl transferase family 1" evidence="2">
    <location>
        <begin position="188"/>
        <end position="343"/>
    </location>
</feature>
<evidence type="ECO:0000313" key="3">
    <source>
        <dbReference type="EMBL" id="QOD62075.1"/>
    </source>
</evidence>
<proteinExistence type="predicted"/>
<keyword evidence="1 3" id="KW-0808">Transferase</keyword>
<accession>A0A7L8AJ99</accession>
<dbReference type="InterPro" id="IPR001296">
    <property type="entry name" value="Glyco_trans_1"/>
</dbReference>
<evidence type="ECO:0000259" key="2">
    <source>
        <dbReference type="Pfam" id="PF00534"/>
    </source>
</evidence>
<keyword evidence="4" id="KW-1185">Reference proteome</keyword>
<dbReference type="KEGG" id="phal:H9I45_06410"/>
<evidence type="ECO:0000313" key="4">
    <source>
        <dbReference type="Proteomes" id="UP000516764"/>
    </source>
</evidence>
<reference evidence="3 4" key="1">
    <citation type="journal article" date="2016" name="Int. J. Syst. Evol. Microbiol.">
        <title>Polaribacter haliotis sp. nov., isolated from the gut of abalone Haliotis discus hannai.</title>
        <authorList>
            <person name="Kim Y.O."/>
            <person name="Park I.S."/>
            <person name="Park S."/>
            <person name="Nam B.H."/>
            <person name="Park J.M."/>
            <person name="Kim D.G."/>
            <person name="Yoon J.H."/>
        </authorList>
    </citation>
    <scope>NUCLEOTIDE SEQUENCE [LARGE SCALE GENOMIC DNA]</scope>
    <source>
        <strain evidence="3 4">KCTC 52418</strain>
    </source>
</reference>
<dbReference type="Gene3D" id="3.40.50.2000">
    <property type="entry name" value="Glycogen Phosphorylase B"/>
    <property type="match status" value="2"/>
</dbReference>
<sequence>MKVLINTTNLVIGGAIQVSTSFLEALKNHHNNEYHIFLSQKIIEQIDEKSFQKNFVFYHFSTSPASLIRGREVRKKLSYLELKIKPDIVFTVFGPSYWQPRSLHITGFADGWCYTPNSIAFNKLSIRRKIKSKFLIAIKNKLIKKSDYLIVETETAKKNIFKYLHYPLEKIFVVGNTFHQSYLNQPIKKGNKKNEVFKLLVLSAFYPHKNLEIINDVVEILKVKSKVKFEFCLTIPNNSFEKYFKKSDYIKNIGPQTIVDCKVLYERTNALFLPTLLETFTANYPEAMIMKVPILTSDLDFARELCDDAALYFDPMSPEDIASKIIELHGNEILQKQLVERGELMIQQFETADSRTAKYLSIFKDILKN</sequence>
<dbReference type="Proteomes" id="UP000516764">
    <property type="component" value="Chromosome"/>
</dbReference>
<name>A0A7L8AJ99_9FLAO</name>
<organism evidence="3 4">
    <name type="scientific">Polaribacter haliotis</name>
    <dbReference type="NCBI Taxonomy" id="1888915"/>
    <lineage>
        <taxon>Bacteria</taxon>
        <taxon>Pseudomonadati</taxon>
        <taxon>Bacteroidota</taxon>
        <taxon>Flavobacteriia</taxon>
        <taxon>Flavobacteriales</taxon>
        <taxon>Flavobacteriaceae</taxon>
    </lineage>
</organism>
<dbReference type="PANTHER" id="PTHR46401">
    <property type="entry name" value="GLYCOSYLTRANSFERASE WBBK-RELATED"/>
    <property type="match status" value="1"/>
</dbReference>
<gene>
    <name evidence="3" type="ORF">H9I45_06410</name>
</gene>
<dbReference type="GO" id="GO:0016757">
    <property type="term" value="F:glycosyltransferase activity"/>
    <property type="evidence" value="ECO:0007669"/>
    <property type="project" value="InterPro"/>
</dbReference>
<dbReference type="RefSeq" id="WP_088353253.1">
    <property type="nucleotide sequence ID" value="NZ_CP061813.1"/>
</dbReference>
<dbReference type="AlphaFoldDB" id="A0A7L8AJ99"/>